<evidence type="ECO:0000256" key="2">
    <source>
        <dbReference type="ARBA" id="ARBA00005557"/>
    </source>
</evidence>
<gene>
    <name evidence="9" type="ORF">COCSUDRAFT_32441</name>
</gene>
<dbReference type="EMBL" id="AGSI01000003">
    <property type="protein sequence ID" value="EIE25962.1"/>
    <property type="molecule type" value="Genomic_DNA"/>
</dbReference>
<evidence type="ECO:0000313" key="9">
    <source>
        <dbReference type="EMBL" id="EIE25962.1"/>
    </source>
</evidence>
<dbReference type="PANTHER" id="PTHR33618:SF1">
    <property type="entry name" value="LARGE RIBOSOMAL SUBUNIT PROTEIN ML53"/>
    <property type="match status" value="1"/>
</dbReference>
<dbReference type="InterPro" id="IPR036249">
    <property type="entry name" value="Thioredoxin-like_sf"/>
</dbReference>
<keyword evidence="10" id="KW-1185">Reference proteome</keyword>
<dbReference type="STRING" id="574566.I0Z5P3"/>
<name>I0Z5P3_COCSC</name>
<evidence type="ECO:0000256" key="3">
    <source>
        <dbReference type="ARBA" id="ARBA00022946"/>
    </source>
</evidence>
<comment type="caution">
    <text evidence="9">The sequence shown here is derived from an EMBL/GenBank/DDBJ whole genome shotgun (WGS) entry which is preliminary data.</text>
</comment>
<protein>
    <recommendedName>
        <fullName evidence="7">Large ribosomal subunit protein mL53</fullName>
    </recommendedName>
    <alternativeName>
        <fullName evidence="8">39S ribosomal protein L53, mitochondrial</fullName>
    </alternativeName>
</protein>
<evidence type="ECO:0000256" key="7">
    <source>
        <dbReference type="ARBA" id="ARBA00035180"/>
    </source>
</evidence>
<keyword evidence="5" id="KW-0496">Mitochondrion</keyword>
<dbReference type="AlphaFoldDB" id="I0Z5P3"/>
<organism evidence="9 10">
    <name type="scientific">Coccomyxa subellipsoidea (strain C-169)</name>
    <name type="common">Green microalga</name>
    <dbReference type="NCBI Taxonomy" id="574566"/>
    <lineage>
        <taxon>Eukaryota</taxon>
        <taxon>Viridiplantae</taxon>
        <taxon>Chlorophyta</taxon>
        <taxon>core chlorophytes</taxon>
        <taxon>Trebouxiophyceae</taxon>
        <taxon>Trebouxiophyceae incertae sedis</taxon>
        <taxon>Coccomyxaceae</taxon>
        <taxon>Coccomyxa</taxon>
        <taxon>Coccomyxa subellipsoidea</taxon>
    </lineage>
</organism>
<evidence type="ECO:0000256" key="1">
    <source>
        <dbReference type="ARBA" id="ARBA00004173"/>
    </source>
</evidence>
<dbReference type="InterPro" id="IPR052473">
    <property type="entry name" value="mtLSU_mL53"/>
</dbReference>
<dbReference type="SUPFAM" id="SSF52833">
    <property type="entry name" value="Thioredoxin-like"/>
    <property type="match status" value="1"/>
</dbReference>
<dbReference type="Proteomes" id="UP000007264">
    <property type="component" value="Unassembled WGS sequence"/>
</dbReference>
<keyword evidence="6" id="KW-0687">Ribonucleoprotein</keyword>
<dbReference type="GeneID" id="17043966"/>
<dbReference type="OrthoDB" id="2012048at2759"/>
<evidence type="ECO:0000313" key="10">
    <source>
        <dbReference type="Proteomes" id="UP000007264"/>
    </source>
</evidence>
<keyword evidence="4" id="KW-0689">Ribosomal protein</keyword>
<proteinExistence type="inferred from homology"/>
<evidence type="ECO:0000256" key="4">
    <source>
        <dbReference type="ARBA" id="ARBA00022980"/>
    </source>
</evidence>
<dbReference type="GO" id="GO:0005762">
    <property type="term" value="C:mitochondrial large ribosomal subunit"/>
    <property type="evidence" value="ECO:0007669"/>
    <property type="project" value="TreeGrafter"/>
</dbReference>
<reference evidence="9 10" key="1">
    <citation type="journal article" date="2012" name="Genome Biol.">
        <title>The genome of the polar eukaryotic microalga coccomyxa subellipsoidea reveals traits of cold adaptation.</title>
        <authorList>
            <person name="Blanc G."/>
            <person name="Agarkova I."/>
            <person name="Grimwood J."/>
            <person name="Kuo A."/>
            <person name="Brueggeman A."/>
            <person name="Dunigan D."/>
            <person name="Gurnon J."/>
            <person name="Ladunga I."/>
            <person name="Lindquist E."/>
            <person name="Lucas S."/>
            <person name="Pangilinan J."/>
            <person name="Proschold T."/>
            <person name="Salamov A."/>
            <person name="Schmutz J."/>
            <person name="Weeks D."/>
            <person name="Yamada T."/>
            <person name="Claverie J.M."/>
            <person name="Grigoriev I."/>
            <person name="Van Etten J."/>
            <person name="Lomsadze A."/>
            <person name="Borodovsky M."/>
        </authorList>
    </citation>
    <scope>NUCLEOTIDE SEQUENCE [LARGE SCALE GENOMIC DNA]</scope>
    <source>
        <strain evidence="9 10">C-169</strain>
    </source>
</reference>
<comment type="subcellular location">
    <subcellularLocation>
        <location evidence="1">Mitochondrion</location>
    </subcellularLocation>
</comment>
<dbReference type="eggNOG" id="ENOG502SBKM">
    <property type="taxonomic scope" value="Eukaryota"/>
</dbReference>
<sequence length="117" mass="12824">MSLARITRIAVRFSPWSTDCRSARDFLARITSAQGTNPDCQITTQLRVSGRPSVTVEYSNKRSDTFDTSGLSAPQILARLRSLSDEMDTSDILSKVGVANTKLEVPVEVGAGQHRRV</sequence>
<keyword evidence="3" id="KW-0809">Transit peptide</keyword>
<dbReference type="Gene3D" id="3.40.30.10">
    <property type="entry name" value="Glutaredoxin"/>
    <property type="match status" value="1"/>
</dbReference>
<dbReference type="Pfam" id="PF10780">
    <property type="entry name" value="MRP_L53"/>
    <property type="match status" value="1"/>
</dbReference>
<comment type="similarity">
    <text evidence="2">Belongs to the mitochondrion-specific ribosomal protein mL53 family.</text>
</comment>
<accession>I0Z5P3</accession>
<dbReference type="PANTHER" id="PTHR33618">
    <property type="entry name" value="39S RIBOSOMAL PROTEIN L53, MITOCHONDRIAL"/>
    <property type="match status" value="1"/>
</dbReference>
<dbReference type="RefSeq" id="XP_005650506.1">
    <property type="nucleotide sequence ID" value="XM_005650449.1"/>
</dbReference>
<evidence type="ECO:0000256" key="6">
    <source>
        <dbReference type="ARBA" id="ARBA00023274"/>
    </source>
</evidence>
<evidence type="ECO:0000256" key="5">
    <source>
        <dbReference type="ARBA" id="ARBA00023128"/>
    </source>
</evidence>
<dbReference type="KEGG" id="csl:COCSUDRAFT_32441"/>
<dbReference type="InterPro" id="IPR019716">
    <property type="entry name" value="Ribosomal_mL53"/>
</dbReference>
<evidence type="ECO:0000256" key="8">
    <source>
        <dbReference type="ARBA" id="ARBA00042721"/>
    </source>
</evidence>